<reference evidence="2" key="1">
    <citation type="submission" date="2023-06" db="EMBL/GenBank/DDBJ databases">
        <authorList>
            <person name="Zeman M."/>
            <person name="Kubasova T."/>
            <person name="Jahodarova E."/>
            <person name="Nykrynova M."/>
            <person name="Rychlik I."/>
        </authorList>
    </citation>
    <scope>NUCLEOTIDE SEQUENCE</scope>
    <source>
        <strain evidence="2">15_COKtk</strain>
    </source>
</reference>
<evidence type="ECO:0000313" key="3">
    <source>
        <dbReference type="Proteomes" id="UP001168505"/>
    </source>
</evidence>
<proteinExistence type="predicted"/>
<reference evidence="2" key="2">
    <citation type="submission" date="2023-08" db="EMBL/GenBank/DDBJ databases">
        <title>Identification and characterization of horizontal gene transfer across gut microbiota members of farm animals based on homology search.</title>
        <authorList>
            <person name="Schwarzerova J."/>
            <person name="Nykrynova M."/>
            <person name="Jureckova K."/>
            <person name="Cejkova D."/>
            <person name="Rychlik I."/>
        </authorList>
    </citation>
    <scope>NUCLEOTIDE SEQUENCE</scope>
    <source>
        <strain evidence="2">15_COKtk</strain>
    </source>
</reference>
<evidence type="ECO:0000313" key="2">
    <source>
        <dbReference type="EMBL" id="MDN0069450.1"/>
    </source>
</evidence>
<protein>
    <recommendedName>
        <fullName evidence="4">NusG-like N-terminal domain-containing protein</fullName>
    </recommendedName>
</protein>
<gene>
    <name evidence="2" type="ORF">QVN40_07005</name>
</gene>
<evidence type="ECO:0000256" key="1">
    <source>
        <dbReference type="SAM" id="MobiDB-lite"/>
    </source>
</evidence>
<dbReference type="Proteomes" id="UP001168505">
    <property type="component" value="Unassembled WGS sequence"/>
</dbReference>
<sequence>MPVATAPSARSGARGGSLAAGLPMGRRTPRGRERWYLLRMPEGREASLCAELKRLLPESILSDAFVLRKERWMKRGGTWFLEPVNMYRGYAFAISSDAAGLAKSLARLTLPVELVGTEARSWAPLADEAAAWYAAAMDGSHVIRSSTAVIVDGALHVQSGPLVGQESRISKVDRHSRRCQVRVTDGDGGFTEQAPIDVPFKS</sequence>
<dbReference type="RefSeq" id="WP_289827179.1">
    <property type="nucleotide sequence ID" value="NZ_JAUEIR010000005.1"/>
</dbReference>
<feature type="compositionally biased region" description="Low complexity" evidence="1">
    <location>
        <begin position="1"/>
        <end position="23"/>
    </location>
</feature>
<dbReference type="EMBL" id="JAUEIR010000005">
    <property type="protein sequence ID" value="MDN0069450.1"/>
    <property type="molecule type" value="Genomic_DNA"/>
</dbReference>
<comment type="caution">
    <text evidence="2">The sequence shown here is derived from an EMBL/GenBank/DDBJ whole genome shotgun (WGS) entry which is preliminary data.</text>
</comment>
<organism evidence="2 3">
    <name type="scientific">Collinsella ihumii</name>
    <dbReference type="NCBI Taxonomy" id="1720204"/>
    <lineage>
        <taxon>Bacteria</taxon>
        <taxon>Bacillati</taxon>
        <taxon>Actinomycetota</taxon>
        <taxon>Coriobacteriia</taxon>
        <taxon>Coriobacteriales</taxon>
        <taxon>Coriobacteriaceae</taxon>
        <taxon>Collinsella</taxon>
    </lineage>
</organism>
<name>A0AAW7K165_9ACTN</name>
<evidence type="ECO:0008006" key="4">
    <source>
        <dbReference type="Google" id="ProtNLM"/>
    </source>
</evidence>
<accession>A0AAW7K165</accession>
<feature type="region of interest" description="Disordered" evidence="1">
    <location>
        <begin position="1"/>
        <end position="26"/>
    </location>
</feature>
<dbReference type="AlphaFoldDB" id="A0AAW7K165"/>